<keyword evidence="9" id="KW-1185">Reference proteome</keyword>
<accession>A0AB34L2E8</accession>
<protein>
    <submittedName>
        <fullName evidence="8">Uncharacterized protein</fullName>
    </submittedName>
</protein>
<proteinExistence type="predicted"/>
<dbReference type="EMBL" id="JAAQHG020000002">
    <property type="protein sequence ID" value="KAL1590332.1"/>
    <property type="molecule type" value="Genomic_DNA"/>
</dbReference>
<keyword evidence="4 7" id="KW-1133">Transmembrane helix</keyword>
<evidence type="ECO:0000256" key="3">
    <source>
        <dbReference type="ARBA" id="ARBA00022824"/>
    </source>
</evidence>
<comment type="caution">
    <text evidence="8">The sequence shown here is derived from an EMBL/GenBank/DDBJ whole genome shotgun (WGS) entry which is preliminary data.</text>
</comment>
<evidence type="ECO:0000256" key="4">
    <source>
        <dbReference type="ARBA" id="ARBA00022989"/>
    </source>
</evidence>
<keyword evidence="3" id="KW-0256">Endoplasmic reticulum</keyword>
<dbReference type="PANTHER" id="PTHR31394">
    <property type="entry name" value="TRANSMEMBRANE PROTEIN 199"/>
    <property type="match status" value="1"/>
</dbReference>
<evidence type="ECO:0000256" key="2">
    <source>
        <dbReference type="ARBA" id="ARBA00022692"/>
    </source>
</evidence>
<name>A0AB34L2E8_9PEZI</name>
<feature type="transmembrane region" description="Helical" evidence="7">
    <location>
        <begin position="196"/>
        <end position="217"/>
    </location>
</feature>
<sequence length="266" mass="29786">MVLLTVTTAAKAAIDEYVAFSAAQDTSNDLKQRLENVAIGSPVEHSDLIDVSKYLIAKNRSEASVSIFPPSEWRLDTLLKGAEVYRAPPPPKPEPSPEYKALMRRLRQQEEQRQYERMINPLPEKETFDQRFPNAAGASFNPNTYHGQTGVDDVDEVTYQDINRQMALIINVLVSIIACAVAFWIVARHWSVPQRLALSMGGSIAVAAAEVAIYLGYIRRIRNAKTKEVSQAEKKEVAETWVIEKASGTAKSQADDSVRYRKGRHR</sequence>
<gene>
    <name evidence="8" type="ORF">WHR41_00617</name>
</gene>
<evidence type="ECO:0000313" key="9">
    <source>
        <dbReference type="Proteomes" id="UP000803884"/>
    </source>
</evidence>
<evidence type="ECO:0000256" key="5">
    <source>
        <dbReference type="ARBA" id="ARBA00023136"/>
    </source>
</evidence>
<keyword evidence="5 7" id="KW-0472">Membrane</keyword>
<evidence type="ECO:0000256" key="6">
    <source>
        <dbReference type="SAM" id="MobiDB-lite"/>
    </source>
</evidence>
<dbReference type="Proteomes" id="UP000803884">
    <property type="component" value="Unassembled WGS sequence"/>
</dbReference>
<organism evidence="8 9">
    <name type="scientific">Cladosporium halotolerans</name>
    <dbReference type="NCBI Taxonomy" id="1052096"/>
    <lineage>
        <taxon>Eukaryota</taxon>
        <taxon>Fungi</taxon>
        <taxon>Dikarya</taxon>
        <taxon>Ascomycota</taxon>
        <taxon>Pezizomycotina</taxon>
        <taxon>Dothideomycetes</taxon>
        <taxon>Dothideomycetidae</taxon>
        <taxon>Cladosporiales</taxon>
        <taxon>Cladosporiaceae</taxon>
        <taxon>Cladosporium</taxon>
    </lineage>
</organism>
<reference evidence="8 9" key="1">
    <citation type="journal article" date="2020" name="Microbiol. Resour. Announc.">
        <title>Draft Genome Sequence of a Cladosporium Species Isolated from the Mesophotic Ascidian Didemnum maculosum.</title>
        <authorList>
            <person name="Gioti A."/>
            <person name="Siaperas R."/>
            <person name="Nikolaivits E."/>
            <person name="Le Goff G."/>
            <person name="Ouazzani J."/>
            <person name="Kotoulas G."/>
            <person name="Topakas E."/>
        </authorList>
    </citation>
    <scope>NUCLEOTIDE SEQUENCE [LARGE SCALE GENOMIC DNA]</scope>
    <source>
        <strain evidence="8 9">TM138-S3</strain>
    </source>
</reference>
<feature type="region of interest" description="Disordered" evidence="6">
    <location>
        <begin position="247"/>
        <end position="266"/>
    </location>
</feature>
<dbReference type="GO" id="GO:0070072">
    <property type="term" value="P:vacuolar proton-transporting V-type ATPase complex assembly"/>
    <property type="evidence" value="ECO:0007669"/>
    <property type="project" value="InterPro"/>
</dbReference>
<dbReference type="AlphaFoldDB" id="A0AB34L2E8"/>
<dbReference type="GeneID" id="96002061"/>
<feature type="transmembrane region" description="Helical" evidence="7">
    <location>
        <begin position="168"/>
        <end position="190"/>
    </location>
</feature>
<dbReference type="PANTHER" id="PTHR31394:SF1">
    <property type="entry name" value="TRANSMEMBRANE PROTEIN 199"/>
    <property type="match status" value="1"/>
</dbReference>
<evidence type="ECO:0000313" key="8">
    <source>
        <dbReference type="EMBL" id="KAL1590332.1"/>
    </source>
</evidence>
<dbReference type="Pfam" id="PF11712">
    <property type="entry name" value="Vma12"/>
    <property type="match status" value="1"/>
</dbReference>
<dbReference type="GO" id="GO:0005789">
    <property type="term" value="C:endoplasmic reticulum membrane"/>
    <property type="evidence" value="ECO:0007669"/>
    <property type="project" value="UniProtKB-SubCell"/>
</dbReference>
<dbReference type="RefSeq" id="XP_069233437.1">
    <property type="nucleotide sequence ID" value="XM_069369223.1"/>
</dbReference>
<evidence type="ECO:0000256" key="7">
    <source>
        <dbReference type="SAM" id="Phobius"/>
    </source>
</evidence>
<comment type="subcellular location">
    <subcellularLocation>
        <location evidence="1">Endoplasmic reticulum membrane</location>
        <topology evidence="1">Multi-pass membrane protein</topology>
    </subcellularLocation>
</comment>
<evidence type="ECO:0000256" key="1">
    <source>
        <dbReference type="ARBA" id="ARBA00004477"/>
    </source>
</evidence>
<dbReference type="InterPro" id="IPR021013">
    <property type="entry name" value="ATPase_Vma12"/>
</dbReference>
<keyword evidence="2 7" id="KW-0812">Transmembrane</keyword>